<evidence type="ECO:0000256" key="7">
    <source>
        <dbReference type="SAM" id="Phobius"/>
    </source>
</evidence>
<reference evidence="9 10" key="1">
    <citation type="submission" date="2014-10" db="EMBL/GenBank/DDBJ databases">
        <title>Draft genome of the hookworm Ancylostoma caninum.</title>
        <authorList>
            <person name="Mitreva M."/>
        </authorList>
    </citation>
    <scope>NUCLEOTIDE SEQUENCE [LARGE SCALE GENOMIC DNA]</scope>
    <source>
        <strain evidence="9 10">Baltimore</strain>
    </source>
</reference>
<evidence type="ECO:0000259" key="8">
    <source>
        <dbReference type="Pfam" id="PF12698"/>
    </source>
</evidence>
<evidence type="ECO:0000256" key="4">
    <source>
        <dbReference type="ARBA" id="ARBA00022737"/>
    </source>
</evidence>
<dbReference type="InterPro" id="IPR013525">
    <property type="entry name" value="ABC2_TM"/>
</dbReference>
<accession>A0A368GBD6</accession>
<keyword evidence="10" id="KW-1185">Reference proteome</keyword>
<dbReference type="STRING" id="29170.A0A368GBD6"/>
<dbReference type="GO" id="GO:0140359">
    <property type="term" value="F:ABC-type transporter activity"/>
    <property type="evidence" value="ECO:0007669"/>
    <property type="project" value="InterPro"/>
</dbReference>
<evidence type="ECO:0000256" key="6">
    <source>
        <dbReference type="ARBA" id="ARBA00023136"/>
    </source>
</evidence>
<evidence type="ECO:0000313" key="10">
    <source>
        <dbReference type="Proteomes" id="UP000252519"/>
    </source>
</evidence>
<dbReference type="InterPro" id="IPR026082">
    <property type="entry name" value="ABCA"/>
</dbReference>
<dbReference type="GO" id="GO:0016020">
    <property type="term" value="C:membrane"/>
    <property type="evidence" value="ECO:0007669"/>
    <property type="project" value="UniProtKB-SubCell"/>
</dbReference>
<keyword evidence="5 7" id="KW-1133">Transmembrane helix</keyword>
<feature type="transmembrane region" description="Helical" evidence="7">
    <location>
        <begin position="99"/>
        <end position="119"/>
    </location>
</feature>
<protein>
    <recommendedName>
        <fullName evidence="8">ABC-2 type transporter transmembrane domain-containing protein</fullName>
    </recommendedName>
</protein>
<gene>
    <name evidence="9" type="ORF">ANCCAN_13716</name>
</gene>
<evidence type="ECO:0000313" key="9">
    <source>
        <dbReference type="EMBL" id="RCN40330.1"/>
    </source>
</evidence>
<dbReference type="PANTHER" id="PTHR19229">
    <property type="entry name" value="ATP-BINDING CASSETTE TRANSPORTER SUBFAMILY A ABCA"/>
    <property type="match status" value="1"/>
</dbReference>
<name>A0A368GBD6_ANCCA</name>
<keyword evidence="4" id="KW-0677">Repeat</keyword>
<evidence type="ECO:0000256" key="5">
    <source>
        <dbReference type="ARBA" id="ARBA00022989"/>
    </source>
</evidence>
<evidence type="ECO:0000256" key="3">
    <source>
        <dbReference type="ARBA" id="ARBA00022692"/>
    </source>
</evidence>
<keyword evidence="2" id="KW-0813">Transport</keyword>
<keyword evidence="3 7" id="KW-0812">Transmembrane</keyword>
<evidence type="ECO:0000256" key="1">
    <source>
        <dbReference type="ARBA" id="ARBA00004141"/>
    </source>
</evidence>
<keyword evidence="6 7" id="KW-0472">Membrane</keyword>
<dbReference type="Proteomes" id="UP000252519">
    <property type="component" value="Unassembled WGS sequence"/>
</dbReference>
<dbReference type="AlphaFoldDB" id="A0A368GBD6"/>
<dbReference type="OrthoDB" id="5871263at2759"/>
<comment type="subcellular location">
    <subcellularLocation>
        <location evidence="1">Membrane</location>
        <topology evidence="1">Multi-pass membrane protein</topology>
    </subcellularLocation>
</comment>
<dbReference type="EMBL" id="JOJR01000290">
    <property type="protein sequence ID" value="RCN40330.1"/>
    <property type="molecule type" value="Genomic_DNA"/>
</dbReference>
<dbReference type="PANTHER" id="PTHR19229:SF36">
    <property type="entry name" value="ATP-BINDING CASSETTE SUB-FAMILY A MEMBER 2"/>
    <property type="match status" value="1"/>
</dbReference>
<feature type="transmembrane region" description="Helical" evidence="7">
    <location>
        <begin position="63"/>
        <end position="87"/>
    </location>
</feature>
<dbReference type="Pfam" id="PF12698">
    <property type="entry name" value="ABC2_membrane_3"/>
    <property type="match status" value="1"/>
</dbReference>
<organism evidence="9 10">
    <name type="scientific">Ancylostoma caninum</name>
    <name type="common">Dog hookworm</name>
    <dbReference type="NCBI Taxonomy" id="29170"/>
    <lineage>
        <taxon>Eukaryota</taxon>
        <taxon>Metazoa</taxon>
        <taxon>Ecdysozoa</taxon>
        <taxon>Nematoda</taxon>
        <taxon>Chromadorea</taxon>
        <taxon>Rhabditida</taxon>
        <taxon>Rhabditina</taxon>
        <taxon>Rhabditomorpha</taxon>
        <taxon>Strongyloidea</taxon>
        <taxon>Ancylostomatidae</taxon>
        <taxon>Ancylostomatinae</taxon>
        <taxon>Ancylostoma</taxon>
    </lineage>
</organism>
<feature type="transmembrane region" description="Helical" evidence="7">
    <location>
        <begin position="21"/>
        <end position="43"/>
    </location>
</feature>
<evidence type="ECO:0000256" key="2">
    <source>
        <dbReference type="ARBA" id="ARBA00022448"/>
    </source>
</evidence>
<sequence length="122" mass="13790">MQEMAFPCFRYNRFLISMQTVILIILALSFLFTVSFLVENIVYEKEHGLTEMMRCMGAETVVIWLSWVISTLPQATVANMINTALLFTNGAIFRLTSVSVVFVLLTIYAFSVIAMAFLLSSL</sequence>
<comment type="caution">
    <text evidence="9">The sequence shown here is derived from an EMBL/GenBank/DDBJ whole genome shotgun (WGS) entry which is preliminary data.</text>
</comment>
<dbReference type="GO" id="GO:0005319">
    <property type="term" value="F:lipid transporter activity"/>
    <property type="evidence" value="ECO:0007669"/>
    <property type="project" value="TreeGrafter"/>
</dbReference>
<feature type="domain" description="ABC-2 type transporter transmembrane" evidence="8">
    <location>
        <begin position="17"/>
        <end position="122"/>
    </location>
</feature>
<proteinExistence type="predicted"/>